<name>A0AAU9TX20_EUPED</name>
<evidence type="ECO:0000313" key="1">
    <source>
        <dbReference type="EMBL" id="CAH2091376.1"/>
    </source>
</evidence>
<sequence length="80" mass="9153">MTSNNLLKFLIPGCPTIPGYDSGLGNGRAGGAKNPRVIFRYHQRRYLAMLTHSIRILRSDEKILKLEEEISKLQLYCVYL</sequence>
<organism evidence="1 2">
    <name type="scientific">Euphydryas editha</name>
    <name type="common">Edith's checkerspot</name>
    <dbReference type="NCBI Taxonomy" id="104508"/>
    <lineage>
        <taxon>Eukaryota</taxon>
        <taxon>Metazoa</taxon>
        <taxon>Ecdysozoa</taxon>
        <taxon>Arthropoda</taxon>
        <taxon>Hexapoda</taxon>
        <taxon>Insecta</taxon>
        <taxon>Pterygota</taxon>
        <taxon>Neoptera</taxon>
        <taxon>Endopterygota</taxon>
        <taxon>Lepidoptera</taxon>
        <taxon>Glossata</taxon>
        <taxon>Ditrysia</taxon>
        <taxon>Papilionoidea</taxon>
        <taxon>Nymphalidae</taxon>
        <taxon>Nymphalinae</taxon>
        <taxon>Euphydryas</taxon>
    </lineage>
</organism>
<keyword evidence="2" id="KW-1185">Reference proteome</keyword>
<dbReference type="EMBL" id="CAKOGL010000010">
    <property type="protein sequence ID" value="CAH2091376.1"/>
    <property type="molecule type" value="Genomic_DNA"/>
</dbReference>
<accession>A0AAU9TX20</accession>
<dbReference type="Proteomes" id="UP001153954">
    <property type="component" value="Unassembled WGS sequence"/>
</dbReference>
<reference evidence="1" key="1">
    <citation type="submission" date="2022-03" db="EMBL/GenBank/DDBJ databases">
        <authorList>
            <person name="Tunstrom K."/>
        </authorList>
    </citation>
    <scope>NUCLEOTIDE SEQUENCE</scope>
</reference>
<gene>
    <name evidence="1" type="ORF">EEDITHA_LOCUS7245</name>
</gene>
<comment type="caution">
    <text evidence="1">The sequence shown here is derived from an EMBL/GenBank/DDBJ whole genome shotgun (WGS) entry which is preliminary data.</text>
</comment>
<evidence type="ECO:0000313" key="2">
    <source>
        <dbReference type="Proteomes" id="UP001153954"/>
    </source>
</evidence>
<dbReference type="AlphaFoldDB" id="A0AAU9TX20"/>
<proteinExistence type="predicted"/>
<protein>
    <submittedName>
        <fullName evidence="1">Uncharacterized protein</fullName>
    </submittedName>
</protein>